<evidence type="ECO:0000313" key="6">
    <source>
        <dbReference type="EMBL" id="MDH8677019.1"/>
    </source>
</evidence>
<dbReference type="InterPro" id="IPR007492">
    <property type="entry name" value="LytTR_DNA-bd_dom"/>
</dbReference>
<dbReference type="SUPFAM" id="SSF52172">
    <property type="entry name" value="CheY-like"/>
    <property type="match status" value="1"/>
</dbReference>
<comment type="caution">
    <text evidence="6">The sequence shown here is derived from an EMBL/GenBank/DDBJ whole genome shotgun (WGS) entry which is preliminary data.</text>
</comment>
<evidence type="ECO:0000259" key="4">
    <source>
        <dbReference type="PROSITE" id="PS50110"/>
    </source>
</evidence>
<comment type="function">
    <text evidence="2">May play the central regulatory role in sporulation. It may be an element of the effector pathway responsible for the activation of sporulation genes in response to nutritional stress. Spo0A may act in concert with spo0H (a sigma factor) to control the expression of some genes that are critical to the sporulation process.</text>
</comment>
<evidence type="ECO:0000256" key="1">
    <source>
        <dbReference type="ARBA" id="ARBA00018672"/>
    </source>
</evidence>
<keyword evidence="6" id="KW-0238">DNA-binding</keyword>
<dbReference type="GO" id="GO:0003677">
    <property type="term" value="F:DNA binding"/>
    <property type="evidence" value="ECO:0007669"/>
    <property type="project" value="UniProtKB-KW"/>
</dbReference>
<sequence length="233" mass="26823">MAIVDDDVIIQNKLKQYIKEYEKEKKEKFYISIYSDAFDIVEQYNGLYDIIFMDIQMEKMDGLTAAERIRAVDKNVIIIFVTNMSGYAIQGYKVDALSYVVKPIVYVDFVQQLDKAVNRIALSKSAFLLVTVNSEIIRLDITKICYMESIEHKVYIHLEDETISIYNSLSNLEQLVKNFHFARCNSCFLVSLKHVESIEKDCVVVGGAELVISRSKKKNFMNALAEYIGGEYI</sequence>
<name>A0ABT6N9F2_9FIRM</name>
<dbReference type="SMART" id="SM00850">
    <property type="entry name" value="LytTR"/>
    <property type="match status" value="1"/>
</dbReference>
<dbReference type="Gene3D" id="2.40.50.1020">
    <property type="entry name" value="LytTr DNA-binding domain"/>
    <property type="match status" value="1"/>
</dbReference>
<feature type="modified residue" description="4-aspartylphosphate" evidence="3">
    <location>
        <position position="54"/>
    </location>
</feature>
<dbReference type="PANTHER" id="PTHR37299:SF1">
    <property type="entry name" value="STAGE 0 SPORULATION PROTEIN A HOMOLOG"/>
    <property type="match status" value="1"/>
</dbReference>
<reference evidence="6 7" key="1">
    <citation type="submission" date="2023-04" db="EMBL/GenBank/DDBJ databases">
        <title>Fusibacter bizertensis strain WBS, isolated from littoral bottom sediments of the Arctic seas - biochemical and genomic analysis.</title>
        <authorList>
            <person name="Brioukhanov A.L."/>
        </authorList>
    </citation>
    <scope>NUCLEOTIDE SEQUENCE [LARGE SCALE GENOMIC DNA]</scope>
    <source>
        <strain evidence="6 7">WBS</strain>
    </source>
</reference>
<accession>A0ABT6N9F2</accession>
<keyword evidence="3" id="KW-0597">Phosphoprotein</keyword>
<dbReference type="EMBL" id="JARYZI010000001">
    <property type="protein sequence ID" value="MDH8677019.1"/>
    <property type="molecule type" value="Genomic_DNA"/>
</dbReference>
<dbReference type="SMART" id="SM00448">
    <property type="entry name" value="REC"/>
    <property type="match status" value="1"/>
</dbReference>
<dbReference type="InterPro" id="IPR011006">
    <property type="entry name" value="CheY-like_superfamily"/>
</dbReference>
<evidence type="ECO:0000256" key="2">
    <source>
        <dbReference type="ARBA" id="ARBA00024867"/>
    </source>
</evidence>
<organism evidence="6 7">
    <name type="scientific">Fusibacter bizertensis</name>
    <dbReference type="NCBI Taxonomy" id="1488331"/>
    <lineage>
        <taxon>Bacteria</taxon>
        <taxon>Bacillati</taxon>
        <taxon>Bacillota</taxon>
        <taxon>Clostridia</taxon>
        <taxon>Eubacteriales</taxon>
        <taxon>Eubacteriales Family XII. Incertae Sedis</taxon>
        <taxon>Fusibacter</taxon>
    </lineage>
</organism>
<evidence type="ECO:0000259" key="5">
    <source>
        <dbReference type="PROSITE" id="PS50930"/>
    </source>
</evidence>
<protein>
    <recommendedName>
        <fullName evidence="1">Stage 0 sporulation protein A homolog</fullName>
    </recommendedName>
</protein>
<proteinExistence type="predicted"/>
<keyword evidence="7" id="KW-1185">Reference proteome</keyword>
<dbReference type="RefSeq" id="WP_281092983.1">
    <property type="nucleotide sequence ID" value="NZ_JARYZI010000001.1"/>
</dbReference>
<dbReference type="PANTHER" id="PTHR37299">
    <property type="entry name" value="TRANSCRIPTIONAL REGULATOR-RELATED"/>
    <property type="match status" value="1"/>
</dbReference>
<gene>
    <name evidence="6" type="ORF">QE109_02605</name>
</gene>
<dbReference type="PROSITE" id="PS50110">
    <property type="entry name" value="RESPONSE_REGULATORY"/>
    <property type="match status" value="1"/>
</dbReference>
<feature type="domain" description="HTH LytTR-type" evidence="5">
    <location>
        <begin position="128"/>
        <end position="226"/>
    </location>
</feature>
<dbReference type="InterPro" id="IPR001789">
    <property type="entry name" value="Sig_transdc_resp-reg_receiver"/>
</dbReference>
<feature type="domain" description="Response regulatory" evidence="4">
    <location>
        <begin position="1"/>
        <end position="117"/>
    </location>
</feature>
<dbReference type="InterPro" id="IPR046947">
    <property type="entry name" value="LytR-like"/>
</dbReference>
<dbReference type="PROSITE" id="PS50930">
    <property type="entry name" value="HTH_LYTTR"/>
    <property type="match status" value="1"/>
</dbReference>
<dbReference type="Pfam" id="PF00072">
    <property type="entry name" value="Response_reg"/>
    <property type="match status" value="1"/>
</dbReference>
<dbReference type="Pfam" id="PF04397">
    <property type="entry name" value="LytTR"/>
    <property type="match status" value="1"/>
</dbReference>
<dbReference type="Proteomes" id="UP001158045">
    <property type="component" value="Unassembled WGS sequence"/>
</dbReference>
<evidence type="ECO:0000313" key="7">
    <source>
        <dbReference type="Proteomes" id="UP001158045"/>
    </source>
</evidence>
<evidence type="ECO:0000256" key="3">
    <source>
        <dbReference type="PROSITE-ProRule" id="PRU00169"/>
    </source>
</evidence>
<dbReference type="Gene3D" id="3.40.50.2300">
    <property type="match status" value="1"/>
</dbReference>